<feature type="region of interest" description="Disordered" evidence="1">
    <location>
        <begin position="146"/>
        <end position="172"/>
    </location>
</feature>
<dbReference type="InterPro" id="IPR012899">
    <property type="entry name" value="LTXXQ"/>
</dbReference>
<keyword evidence="2" id="KW-0732">Signal</keyword>
<dbReference type="Pfam" id="PF07813">
    <property type="entry name" value="LTXXQ"/>
    <property type="match status" value="1"/>
</dbReference>
<dbReference type="AlphaFoldDB" id="A0A6S6XY11"/>
<reference evidence="3 4" key="1">
    <citation type="submission" date="2020-03" db="EMBL/GenBank/DDBJ databases">
        <authorList>
            <consortium name="Genoscope - CEA"/>
            <person name="William W."/>
        </authorList>
    </citation>
    <scope>NUCLEOTIDE SEQUENCE [LARGE SCALE GENOMIC DNA]</scope>
    <source>
        <strain evidence="4">DSM 16959</strain>
    </source>
</reference>
<dbReference type="KEGG" id="doe:DENOEST_2072"/>
<dbReference type="EMBL" id="LR778301">
    <property type="protein sequence ID" value="CAB1369237.1"/>
    <property type="molecule type" value="Genomic_DNA"/>
</dbReference>
<dbReference type="OrthoDB" id="5298564at2"/>
<evidence type="ECO:0000313" key="3">
    <source>
        <dbReference type="EMBL" id="CAB1369237.1"/>
    </source>
</evidence>
<proteinExistence type="predicted"/>
<evidence type="ECO:0000256" key="2">
    <source>
        <dbReference type="SAM" id="SignalP"/>
    </source>
</evidence>
<feature type="chain" id="PRO_5043433880" description="LTXXQ motif family protein" evidence="2">
    <location>
        <begin position="24"/>
        <end position="172"/>
    </location>
</feature>
<feature type="signal peptide" evidence="2">
    <location>
        <begin position="1"/>
        <end position="23"/>
    </location>
</feature>
<sequence>MKLPRTLLSLGLAGLIAGFSAQAAEPASPKKDAPAGYGMPCHDGGGGHDRMYKRMQERHDAHHKALHDKLKLNADQEEAWKALTAAHQPPAEGMRPDWAELEKLSAPARMEKMMDQMKQRQEHMGARLQALKAFYAKLSPEQQKIFDQESLAPWKKFAEHKKARREARPGAK</sequence>
<dbReference type="Proteomes" id="UP000515733">
    <property type="component" value="Chromosome"/>
</dbReference>
<organism evidence="3 4">
    <name type="scientific">Denitratisoma oestradiolicum</name>
    <dbReference type="NCBI Taxonomy" id="311182"/>
    <lineage>
        <taxon>Bacteria</taxon>
        <taxon>Pseudomonadati</taxon>
        <taxon>Pseudomonadota</taxon>
        <taxon>Betaproteobacteria</taxon>
        <taxon>Nitrosomonadales</taxon>
        <taxon>Sterolibacteriaceae</taxon>
        <taxon>Denitratisoma</taxon>
    </lineage>
</organism>
<evidence type="ECO:0000256" key="1">
    <source>
        <dbReference type="SAM" id="MobiDB-lite"/>
    </source>
</evidence>
<accession>A0A6S6XY11</accession>
<dbReference type="GO" id="GO:0042597">
    <property type="term" value="C:periplasmic space"/>
    <property type="evidence" value="ECO:0007669"/>
    <property type="project" value="InterPro"/>
</dbReference>
<name>A0A6S6XY11_9PROT</name>
<evidence type="ECO:0008006" key="5">
    <source>
        <dbReference type="Google" id="ProtNLM"/>
    </source>
</evidence>
<keyword evidence="4" id="KW-1185">Reference proteome</keyword>
<dbReference type="RefSeq" id="WP_145769220.1">
    <property type="nucleotide sequence ID" value="NZ_LR778301.1"/>
</dbReference>
<evidence type="ECO:0000313" key="4">
    <source>
        <dbReference type="Proteomes" id="UP000515733"/>
    </source>
</evidence>
<protein>
    <recommendedName>
        <fullName evidence="5">LTXXQ motif family protein</fullName>
    </recommendedName>
</protein>
<gene>
    <name evidence="3" type="ORF">DENOEST_2072</name>
</gene>